<evidence type="ECO:0000313" key="14">
    <source>
        <dbReference type="RGD" id="1565470"/>
    </source>
</evidence>
<dbReference type="SUPFAM" id="SSF55486">
    <property type="entry name" value="Metalloproteases ('zincins'), catalytic domain"/>
    <property type="match status" value="1"/>
</dbReference>
<evidence type="ECO:0000313" key="12">
    <source>
        <dbReference type="Ensembl" id="ENSRNOP00000021486.5"/>
    </source>
</evidence>
<keyword evidence="7" id="KW-0735">Signal-anchor</keyword>
<dbReference type="Pfam" id="PF05649">
    <property type="entry name" value="Peptidase_M13_N"/>
    <property type="match status" value="1"/>
</dbReference>
<evidence type="ECO:0000256" key="3">
    <source>
        <dbReference type="ARBA" id="ARBA00022670"/>
    </source>
</evidence>
<dbReference type="RefSeq" id="NP_001178540.1">
    <property type="nucleotide sequence ID" value="NM_001191611.2"/>
</dbReference>
<keyword evidence="13" id="KW-1185">Reference proteome</keyword>
<comment type="subcellular location">
    <subcellularLocation>
        <location evidence="2">Membrane</location>
        <topology evidence="2">Single-pass type II membrane protein</topology>
    </subcellularLocation>
</comment>
<dbReference type="Proteomes" id="UP000002494">
    <property type="component" value="Chromosome 4"/>
</dbReference>
<dbReference type="GO" id="GO:0006874">
    <property type="term" value="P:intracellular calcium ion homeostasis"/>
    <property type="evidence" value="ECO:0000266"/>
    <property type="project" value="RGD"/>
</dbReference>
<dbReference type="GO" id="GO:0042552">
    <property type="term" value="P:myelination"/>
    <property type="evidence" value="ECO:0000266"/>
    <property type="project" value="RGD"/>
</dbReference>
<dbReference type="GO" id="GO:1901380">
    <property type="term" value="P:negative regulation of potassium ion transmembrane transport"/>
    <property type="evidence" value="ECO:0000266"/>
    <property type="project" value="RGD"/>
</dbReference>
<dbReference type="eggNOG" id="KOG3624">
    <property type="taxonomic scope" value="Eukaryota"/>
</dbReference>
<dbReference type="KEGG" id="rno:297025"/>
<dbReference type="RGD" id="1565470">
    <property type="gene designation" value="Kel"/>
</dbReference>
<organism evidence="12 13">
    <name type="scientific">Rattus norvegicus</name>
    <name type="common">Rat</name>
    <dbReference type="NCBI Taxonomy" id="10116"/>
    <lineage>
        <taxon>Eukaryota</taxon>
        <taxon>Metazoa</taxon>
        <taxon>Chordata</taxon>
        <taxon>Craniata</taxon>
        <taxon>Vertebrata</taxon>
        <taxon>Euteleostomi</taxon>
        <taxon>Mammalia</taxon>
        <taxon>Eutheria</taxon>
        <taxon>Euarchontoglires</taxon>
        <taxon>Glires</taxon>
        <taxon>Rodentia</taxon>
        <taxon>Myomorpha</taxon>
        <taxon>Muroidea</taxon>
        <taxon>Muridae</taxon>
        <taxon>Murinae</taxon>
        <taxon>Rattus</taxon>
    </lineage>
</organism>
<protein>
    <submittedName>
        <fullName evidence="12">Kell metallo-endopeptidase (Kell blood group)</fullName>
    </submittedName>
</protein>
<keyword evidence="5" id="KW-0378">Hydrolase</keyword>
<reference evidence="12" key="2">
    <citation type="submission" date="2024-01" db="EMBL/GenBank/DDBJ databases">
        <title>GRCr8: a new rat reference genome assembly contstructed from accurate long reads and long range scaffolding.</title>
        <authorList>
            <person name="Doris P.A."/>
            <person name="Kalbfleisch T."/>
            <person name="Li K."/>
            <person name="Howe K."/>
            <person name="Wood J."/>
        </authorList>
    </citation>
    <scope>NUCLEOTIDE SEQUENCE [LARGE SCALE GENOMIC DNA]</scope>
    <source>
        <strain evidence="12">Brown Norway</strain>
    </source>
</reference>
<reference evidence="12" key="3">
    <citation type="submission" date="2025-08" db="UniProtKB">
        <authorList>
            <consortium name="Ensembl"/>
        </authorList>
    </citation>
    <scope>IDENTIFICATION</scope>
    <source>
        <strain evidence="12">Brown Norway</strain>
    </source>
</reference>
<evidence type="ECO:0000256" key="7">
    <source>
        <dbReference type="ARBA" id="ARBA00022968"/>
    </source>
</evidence>
<proteinExistence type="evidence at protein level"/>
<dbReference type="STRING" id="10116.ENSRNOP00000021486"/>
<dbReference type="SMR" id="F1M761"/>
<evidence type="ECO:0000256" key="5">
    <source>
        <dbReference type="ARBA" id="ARBA00022801"/>
    </source>
</evidence>
<evidence type="ECO:0000256" key="8">
    <source>
        <dbReference type="ARBA" id="ARBA00023049"/>
    </source>
</evidence>
<dbReference type="AlphaFoldDB" id="F1M761"/>
<dbReference type="GeneID" id="297025"/>
<dbReference type="GO" id="GO:0008237">
    <property type="term" value="F:metallopeptidase activity"/>
    <property type="evidence" value="ECO:0000266"/>
    <property type="project" value="RGD"/>
</dbReference>
<dbReference type="Gene3D" id="3.40.390.10">
    <property type="entry name" value="Collagenase (Catalytic Domain)"/>
    <property type="match status" value="1"/>
</dbReference>
<dbReference type="GO" id="GO:0031133">
    <property type="term" value="P:regulation of axon diameter"/>
    <property type="evidence" value="ECO:0000266"/>
    <property type="project" value="RGD"/>
</dbReference>
<dbReference type="Reactome" id="R-RNO-375276">
    <property type="pathway name" value="Peptide ligand-binding receptors"/>
</dbReference>
<dbReference type="CTD" id="3792"/>
<dbReference type="GO" id="GO:0008361">
    <property type="term" value="P:regulation of cell size"/>
    <property type="evidence" value="ECO:0000266"/>
    <property type="project" value="RGD"/>
</dbReference>
<dbReference type="PRINTS" id="PR00786">
    <property type="entry name" value="NEPRILYSIN"/>
</dbReference>
<evidence type="ECO:0007829" key="15">
    <source>
        <dbReference type="PubMed" id="22673903"/>
    </source>
</evidence>
<keyword evidence="3" id="KW-0645">Protease</keyword>
<dbReference type="Bgee" id="ENSRNOG00000015682">
    <property type="expression patterns" value="Expressed in spleen and 10 other cell types or tissues"/>
</dbReference>
<dbReference type="iPTMnet" id="F1M761"/>
<dbReference type="FunCoup" id="F1M761">
    <property type="interactions" value="2"/>
</dbReference>
<dbReference type="MEROPS" id="M13.950"/>
<dbReference type="PROSITE" id="PS51885">
    <property type="entry name" value="NEPRILYSIN"/>
    <property type="match status" value="1"/>
</dbReference>
<dbReference type="HOGENOM" id="CLU_006187_8_2_1"/>
<dbReference type="GeneTree" id="ENSGT00940000161830"/>
<evidence type="ECO:0000259" key="11">
    <source>
        <dbReference type="Pfam" id="PF05649"/>
    </source>
</evidence>
<comment type="cofactor">
    <cofactor evidence="1">
        <name>Zn(2+)</name>
        <dbReference type="ChEBI" id="CHEBI:29105"/>
    </cofactor>
</comment>
<dbReference type="Pfam" id="PF01431">
    <property type="entry name" value="Peptidase_M13"/>
    <property type="match status" value="1"/>
</dbReference>
<dbReference type="CDD" id="cd08662">
    <property type="entry name" value="M13"/>
    <property type="match status" value="1"/>
</dbReference>
<dbReference type="InParanoid" id="F1M761"/>
<dbReference type="GO" id="GO:0016020">
    <property type="term" value="C:membrane"/>
    <property type="evidence" value="ECO:0000266"/>
    <property type="project" value="RGD"/>
</dbReference>
<dbReference type="OrthoDB" id="6475849at2759"/>
<dbReference type="GO" id="GO:0005886">
    <property type="term" value="C:plasma membrane"/>
    <property type="evidence" value="ECO:0000266"/>
    <property type="project" value="RGD"/>
</dbReference>
<accession>F1M761</accession>
<dbReference type="Gene3D" id="1.10.1380.10">
    <property type="entry name" value="Neutral endopeptidase , domain2"/>
    <property type="match status" value="1"/>
</dbReference>
<evidence type="ECO:0000256" key="6">
    <source>
        <dbReference type="ARBA" id="ARBA00022833"/>
    </source>
</evidence>
<evidence type="ECO:0000256" key="4">
    <source>
        <dbReference type="ARBA" id="ARBA00022723"/>
    </source>
</evidence>
<dbReference type="GO" id="GO:0051649">
    <property type="term" value="P:establishment of localization in cell"/>
    <property type="evidence" value="ECO:0000266"/>
    <property type="project" value="RGD"/>
</dbReference>
<sequence>MGPPWSQERSPEESLSTEWSRQSTRARWVLLAVLLCGLLIGCSMLWVYIFRNCGPWTCESPVCMELVNHYLASGNRSAAPCTDFFSFACEKANGTSNSFQALAEENKSRLWKLLEAPGSWHLESGEEKAFQFYNSCMDTDAIEASGTGPLVQIIKELGGWNISGNWTFFDFNQNLRLLMSQYGHFPFFRAYLHPHPAPPHTPIIQIDQPEFDILLQQDQEQKVYAQILREYVTYLNRLGTLLGSNPQEAQQHASWSIVFTSRLFQFLRPQQQQQAQDKLFHVVTIDALQEMAPAIDWLSCLQAIFTPMSLSPSQTLQVHDLDYLRNMSQLVEEGLLNHSEIIQSYMILGLVDTLSPALATKFQEARRELTQKLRKLKERPPLPAYPRWMKCVEQTGSFFEPTLAALFVHEAFGPSIRSAAMELFAEIKDAVIVRLKKLSWISEETRKEALNKLTQLQVEMGAPKRALKTEMAKQEYSDIQLGPSFLQSFLSCVRSLQGRKVRSFLQPFPYHRWQKSPWSVSAYYSVPDHVVVFPAGLLQPPFFHPGYPRAVNFGAVGSIMAHKLLHIFFQFLLPGGCPACDTRALQEALLCLEHRYAAFPLPSMSSFNGSHTLLENAADIGGVAIAFQAYRKRITERTGELTLPNQELSPYQLFFRSYAQVMCRELISQDPQDTHSPPRLRVHGPLSNSPDFAKHFLCPSGSLLNPSTRCKLW</sequence>
<dbReference type="PANTHER" id="PTHR11733">
    <property type="entry name" value="ZINC METALLOPROTEASE FAMILY M13 NEPRILYSIN-RELATED"/>
    <property type="match status" value="1"/>
</dbReference>
<feature type="domain" description="Peptidase M13 C-terminal" evidence="10">
    <location>
        <begin position="522"/>
        <end position="712"/>
    </location>
</feature>
<keyword evidence="4" id="KW-0479">Metal-binding</keyword>
<gene>
    <name evidence="12 14" type="primary">Kel</name>
</gene>
<dbReference type="OMA" id="CLEHHYA"/>
<evidence type="ECO:0000313" key="13">
    <source>
        <dbReference type="Proteomes" id="UP000002494"/>
    </source>
</evidence>
<dbReference type="PANTHER" id="PTHR11733:SF128">
    <property type="entry name" value="KELL BLOOD GROUP GLYCOPROTEIN"/>
    <property type="match status" value="1"/>
</dbReference>
<dbReference type="InterPro" id="IPR000718">
    <property type="entry name" value="Peptidase_M13"/>
</dbReference>
<dbReference type="Ensembl" id="ENSRNOT00000021485.7">
    <property type="protein sequence ID" value="ENSRNOP00000021486.5"/>
    <property type="gene ID" value="ENSRNOG00000015682.8"/>
</dbReference>
<dbReference type="GO" id="GO:0005794">
    <property type="term" value="C:Golgi apparatus"/>
    <property type="evidence" value="ECO:0000266"/>
    <property type="project" value="RGD"/>
</dbReference>
<reference evidence="12" key="4">
    <citation type="submission" date="2025-09" db="UniProtKB">
        <authorList>
            <consortium name="Ensembl"/>
        </authorList>
    </citation>
    <scope>IDENTIFICATION</scope>
    <source>
        <strain evidence="12">Brown Norway</strain>
    </source>
</reference>
<keyword evidence="9" id="KW-0812">Transmembrane</keyword>
<keyword evidence="9" id="KW-1133">Transmembrane helix</keyword>
<dbReference type="PhosphoSitePlus" id="F1M761"/>
<dbReference type="GO" id="GO:0005829">
    <property type="term" value="C:cytosol"/>
    <property type="evidence" value="ECO:0000266"/>
    <property type="project" value="RGD"/>
</dbReference>
<keyword evidence="6" id="KW-0862">Zinc</keyword>
<evidence type="ECO:0000256" key="9">
    <source>
        <dbReference type="SAM" id="Phobius"/>
    </source>
</evidence>
<keyword evidence="9" id="KW-0472">Membrane</keyword>
<dbReference type="InterPro" id="IPR018497">
    <property type="entry name" value="Peptidase_M13_C"/>
</dbReference>
<dbReference type="InterPro" id="IPR008753">
    <property type="entry name" value="Peptidase_M13_N"/>
</dbReference>
<dbReference type="InterPro" id="IPR042089">
    <property type="entry name" value="Peptidase_M13_dom_2"/>
</dbReference>
<feature type="domain" description="Peptidase M13 N-terminal" evidence="11">
    <location>
        <begin position="80"/>
        <end position="463"/>
    </location>
</feature>
<evidence type="ECO:0000256" key="2">
    <source>
        <dbReference type="ARBA" id="ARBA00004606"/>
    </source>
</evidence>
<dbReference type="GO" id="GO:0071805">
    <property type="term" value="P:potassium ion transmembrane transport"/>
    <property type="evidence" value="ECO:0007669"/>
    <property type="project" value="Ensembl"/>
</dbReference>
<dbReference type="GO" id="GO:0016485">
    <property type="term" value="P:protein processing"/>
    <property type="evidence" value="ECO:0000318"/>
    <property type="project" value="GO_Central"/>
</dbReference>
<feature type="transmembrane region" description="Helical" evidence="9">
    <location>
        <begin position="28"/>
        <end position="49"/>
    </location>
</feature>
<dbReference type="GO" id="GO:0004222">
    <property type="term" value="F:metalloendopeptidase activity"/>
    <property type="evidence" value="ECO:0000266"/>
    <property type="project" value="RGD"/>
</dbReference>
<dbReference type="AGR" id="RGD:1565470"/>
<dbReference type="GO" id="GO:0010961">
    <property type="term" value="P:intracellular magnesium ion homeostasis"/>
    <property type="evidence" value="ECO:0000266"/>
    <property type="project" value="RGD"/>
</dbReference>
<dbReference type="GO" id="GO:0046872">
    <property type="term" value="F:metal ion binding"/>
    <property type="evidence" value="ECO:0007669"/>
    <property type="project" value="UniProtKB-KW"/>
</dbReference>
<reference evidence="15" key="1">
    <citation type="journal article" date="2012" name="Nat. Commun.">
        <title>Quantitative maps of protein phosphorylation sites across 14 different rat organs and tissues.</title>
        <authorList>
            <person name="Lundby A."/>
            <person name="Secher A."/>
            <person name="Lage K."/>
            <person name="Nordsborg N.B."/>
            <person name="Dmytriyev A."/>
            <person name="Lundby C."/>
            <person name="Olsen J.V."/>
        </authorList>
    </citation>
    <scope>IDENTIFICATION BY MASS SPECTROMETRY [LARGE SCALE ANALYSIS]</scope>
</reference>
<dbReference type="PaxDb" id="10116-ENSRNOP00000021486"/>
<dbReference type="GO" id="GO:0005654">
    <property type="term" value="C:nucleoplasm"/>
    <property type="evidence" value="ECO:0000266"/>
    <property type="project" value="RGD"/>
</dbReference>
<dbReference type="GO" id="GO:0048741">
    <property type="term" value="P:skeletal muscle fiber development"/>
    <property type="evidence" value="ECO:0000266"/>
    <property type="project" value="RGD"/>
</dbReference>
<evidence type="ECO:0000256" key="1">
    <source>
        <dbReference type="ARBA" id="ARBA00001947"/>
    </source>
</evidence>
<keyword evidence="8" id="KW-0482">Metalloprotease</keyword>
<dbReference type="InterPro" id="IPR024079">
    <property type="entry name" value="MetalloPept_cat_dom_sf"/>
</dbReference>
<name>F1M761_RAT</name>
<dbReference type="RefSeq" id="XP_063141823.1">
    <property type="nucleotide sequence ID" value="XM_063285753.1"/>
</dbReference>
<evidence type="ECO:0000259" key="10">
    <source>
        <dbReference type="Pfam" id="PF01431"/>
    </source>
</evidence>